<evidence type="ECO:0000313" key="2">
    <source>
        <dbReference type="Proteomes" id="UP000887540"/>
    </source>
</evidence>
<name>A0A914CUM2_9BILA</name>
<keyword evidence="1" id="KW-0732">Signal</keyword>
<accession>A0A914CUM2</accession>
<organism evidence="2 3">
    <name type="scientific">Acrobeloides nanus</name>
    <dbReference type="NCBI Taxonomy" id="290746"/>
    <lineage>
        <taxon>Eukaryota</taxon>
        <taxon>Metazoa</taxon>
        <taxon>Ecdysozoa</taxon>
        <taxon>Nematoda</taxon>
        <taxon>Chromadorea</taxon>
        <taxon>Rhabditida</taxon>
        <taxon>Tylenchina</taxon>
        <taxon>Cephalobomorpha</taxon>
        <taxon>Cephaloboidea</taxon>
        <taxon>Cephalobidae</taxon>
        <taxon>Acrobeloides</taxon>
    </lineage>
</organism>
<dbReference type="Proteomes" id="UP000887540">
    <property type="component" value="Unplaced"/>
</dbReference>
<feature type="signal peptide" evidence="1">
    <location>
        <begin position="1"/>
        <end position="30"/>
    </location>
</feature>
<keyword evidence="2" id="KW-1185">Reference proteome</keyword>
<reference evidence="3" key="1">
    <citation type="submission" date="2022-11" db="UniProtKB">
        <authorList>
            <consortium name="WormBaseParasite"/>
        </authorList>
    </citation>
    <scope>IDENTIFICATION</scope>
</reference>
<feature type="chain" id="PRO_5037954589" evidence="1">
    <location>
        <begin position="31"/>
        <end position="99"/>
    </location>
</feature>
<sequence length="99" mass="11252">MGKAQIKMRAVVLIIALIFVASFVEHKAEARALRRARLAHGENCTWTEKTMKFQNGKRCYVYNGDKNMCVNKGNNDEDECSPSYIKSCNKVVCEENYGI</sequence>
<protein>
    <submittedName>
        <fullName evidence="3">Uncharacterized protein</fullName>
    </submittedName>
</protein>
<dbReference type="WBParaSite" id="ACRNAN_scaffold14841.g19506.t1">
    <property type="protein sequence ID" value="ACRNAN_scaffold14841.g19506.t1"/>
    <property type="gene ID" value="ACRNAN_scaffold14841.g19506"/>
</dbReference>
<dbReference type="AlphaFoldDB" id="A0A914CUM2"/>
<evidence type="ECO:0000256" key="1">
    <source>
        <dbReference type="SAM" id="SignalP"/>
    </source>
</evidence>
<evidence type="ECO:0000313" key="3">
    <source>
        <dbReference type="WBParaSite" id="ACRNAN_scaffold14841.g19506.t1"/>
    </source>
</evidence>
<proteinExistence type="predicted"/>